<dbReference type="EC" id="2.1.2.2" evidence="6"/>
<dbReference type="InterPro" id="IPR036477">
    <property type="entry name" value="Formyl_transf_N_sf"/>
</dbReference>
<dbReference type="UniPathway" id="UPA00074">
    <property type="reaction ID" value="UER00126"/>
</dbReference>
<proteinExistence type="inferred from homology"/>
<dbReference type="PANTHER" id="PTHR43369:SF2">
    <property type="entry name" value="PHOSPHORIBOSYLGLYCINAMIDE FORMYLTRANSFERASE"/>
    <property type="match status" value="1"/>
</dbReference>
<keyword evidence="2 6" id="KW-0808">Transferase</keyword>
<evidence type="ECO:0000256" key="2">
    <source>
        <dbReference type="ARBA" id="ARBA00022679"/>
    </source>
</evidence>
<protein>
    <recommendedName>
        <fullName evidence="6">Phosphoribosylglycinamide formyltransferase</fullName>
        <ecNumber evidence="6">2.1.2.2</ecNumber>
    </recommendedName>
    <alternativeName>
        <fullName evidence="6">5'-phosphoribosylglycinamide transformylase</fullName>
    </alternativeName>
    <alternativeName>
        <fullName evidence="6">GAR transformylase</fullName>
        <shortName evidence="6">GART</shortName>
    </alternativeName>
</protein>
<dbReference type="PROSITE" id="PS00373">
    <property type="entry name" value="GART"/>
    <property type="match status" value="1"/>
</dbReference>
<accession>F6DBX8</accession>
<dbReference type="Pfam" id="PF00551">
    <property type="entry name" value="Formyl_trans_N"/>
    <property type="match status" value="1"/>
</dbReference>
<sequence>MAFQIVVLVSGFGSNLQALIEASRASSSVFSIQAVISNRNDAYALERAQAANIPTFVITATAGQTRENYDQILSQHLKSFNPDLIVMAGFMRILSASFTEQWHHKLINIHPSLLPKYPGLNTHQRAIEAGDDRHGISVHYVNAEVDGGTIIAQADLAIESNDTPQKIAQRVHQLEHQLLPKVVMAIARGEICYSKADGLVYHHGHCITHPLAMTDLISSSTTEFA</sequence>
<evidence type="ECO:0000256" key="6">
    <source>
        <dbReference type="HAMAP-Rule" id="MF_01930"/>
    </source>
</evidence>
<dbReference type="EMBL" id="CP002776">
    <property type="protein sequence ID" value="AEG31364.1"/>
    <property type="molecule type" value="Genomic_DNA"/>
</dbReference>
<dbReference type="GO" id="GO:0005829">
    <property type="term" value="C:cytosol"/>
    <property type="evidence" value="ECO:0007669"/>
    <property type="project" value="TreeGrafter"/>
</dbReference>
<dbReference type="HOGENOM" id="CLU_038395_1_1_6"/>
<dbReference type="PANTHER" id="PTHR43369">
    <property type="entry name" value="PHOSPHORIBOSYLGLYCINAMIDE FORMYLTRANSFERASE"/>
    <property type="match status" value="1"/>
</dbReference>
<feature type="binding site" evidence="6">
    <location>
        <begin position="13"/>
        <end position="15"/>
    </location>
    <ligand>
        <name>N(1)-(5-phospho-beta-D-ribosyl)glycinamide</name>
        <dbReference type="ChEBI" id="CHEBI:143788"/>
    </ligand>
</feature>
<dbReference type="Gene3D" id="3.40.50.170">
    <property type="entry name" value="Formyl transferase, N-terminal domain"/>
    <property type="match status" value="1"/>
</dbReference>
<comment type="pathway">
    <text evidence="1 6">Purine metabolism; IMP biosynthesis via de novo pathway; N(2)-formyl-N(1)-(5-phospho-D-ribosyl)glycinamide from N(1)-(5-phospho-D-ribosyl)glycinamide (10-formyl THF route): step 1/1.</text>
</comment>
<feature type="domain" description="Formyl transferase N-terminal" evidence="7">
    <location>
        <begin position="4"/>
        <end position="183"/>
    </location>
</feature>
<feature type="active site" description="Proton donor" evidence="6">
    <location>
        <position position="110"/>
    </location>
</feature>
<comment type="function">
    <text evidence="6">Catalyzes the transfer of a formyl group from 10-formyltetrahydrofolate to 5-phospho-ribosyl-glycinamide (GAR), producing 5-phospho-ribosyl-N-formylglycinamide (FGAR) and tetrahydrofolate.</text>
</comment>
<comment type="similarity">
    <text evidence="4 6">Belongs to the GART family.</text>
</comment>
<dbReference type="KEGG" id="tcy:Thicy_0592"/>
<keyword evidence="3 6" id="KW-0658">Purine biosynthesis</keyword>
<keyword evidence="9" id="KW-1185">Reference proteome</keyword>
<dbReference type="OrthoDB" id="9806170at2"/>
<dbReference type="InterPro" id="IPR001555">
    <property type="entry name" value="GART_AS"/>
</dbReference>
<dbReference type="STRING" id="717773.Thicy_0592"/>
<dbReference type="GO" id="GO:0004644">
    <property type="term" value="F:phosphoribosylglycinamide formyltransferase activity"/>
    <property type="evidence" value="ECO:0007669"/>
    <property type="project" value="UniProtKB-UniRule"/>
</dbReference>
<feature type="binding site" evidence="6">
    <location>
        <begin position="91"/>
        <end position="94"/>
    </location>
    <ligand>
        <name>(6R)-10-formyltetrahydrofolate</name>
        <dbReference type="ChEBI" id="CHEBI:195366"/>
    </ligand>
</feature>
<dbReference type="InterPro" id="IPR002376">
    <property type="entry name" value="Formyl_transf_N"/>
</dbReference>
<dbReference type="AlphaFoldDB" id="F6DBX8"/>
<feature type="site" description="Raises pKa of active site His" evidence="6">
    <location>
        <position position="146"/>
    </location>
</feature>
<dbReference type="GO" id="GO:0006189">
    <property type="term" value="P:'de novo' IMP biosynthetic process"/>
    <property type="evidence" value="ECO:0007669"/>
    <property type="project" value="UniProtKB-UniRule"/>
</dbReference>
<evidence type="ECO:0000256" key="3">
    <source>
        <dbReference type="ARBA" id="ARBA00022755"/>
    </source>
</evidence>
<dbReference type="InterPro" id="IPR004607">
    <property type="entry name" value="GART"/>
</dbReference>
<gene>
    <name evidence="6" type="primary">purN</name>
    <name evidence="8" type="ordered locus">Thicy_0592</name>
</gene>
<feature type="binding site" evidence="6">
    <location>
        <position position="66"/>
    </location>
    <ligand>
        <name>(6R)-10-formyltetrahydrofolate</name>
        <dbReference type="ChEBI" id="CHEBI:195366"/>
    </ligand>
</feature>
<dbReference type="RefSeq" id="WP_013835145.1">
    <property type="nucleotide sequence ID" value="NC_015581.1"/>
</dbReference>
<organism evidence="8 9">
    <name type="scientific">Thiomicrospira cyclica (strain DSM 14477 / JCM 11371 / ALM1)</name>
    <name type="common">Thioalkalimicrobium cyclicum</name>
    <dbReference type="NCBI Taxonomy" id="717773"/>
    <lineage>
        <taxon>Bacteria</taxon>
        <taxon>Pseudomonadati</taxon>
        <taxon>Pseudomonadota</taxon>
        <taxon>Gammaproteobacteria</taxon>
        <taxon>Thiotrichales</taxon>
        <taxon>Piscirickettsiaceae</taxon>
        <taxon>Thiomicrospira</taxon>
    </lineage>
</organism>
<dbReference type="SUPFAM" id="SSF53328">
    <property type="entry name" value="Formyltransferase"/>
    <property type="match status" value="1"/>
</dbReference>
<dbReference type="CDD" id="cd08645">
    <property type="entry name" value="FMT_core_GART"/>
    <property type="match status" value="1"/>
</dbReference>
<dbReference type="Proteomes" id="UP000009232">
    <property type="component" value="Chromosome"/>
</dbReference>
<dbReference type="eggNOG" id="COG0299">
    <property type="taxonomic scope" value="Bacteria"/>
</dbReference>
<dbReference type="NCBIfam" id="TIGR00639">
    <property type="entry name" value="PurN"/>
    <property type="match status" value="1"/>
</dbReference>
<name>F6DBX8_THICA</name>
<dbReference type="HAMAP" id="MF_01930">
    <property type="entry name" value="PurN"/>
    <property type="match status" value="1"/>
</dbReference>
<evidence type="ECO:0000256" key="1">
    <source>
        <dbReference type="ARBA" id="ARBA00005054"/>
    </source>
</evidence>
<comment type="catalytic activity">
    <reaction evidence="5 6">
        <text>N(1)-(5-phospho-beta-D-ribosyl)glycinamide + (6R)-10-formyltetrahydrofolate = N(2)-formyl-N(1)-(5-phospho-beta-D-ribosyl)glycinamide + (6S)-5,6,7,8-tetrahydrofolate + H(+)</text>
        <dbReference type="Rhea" id="RHEA:15053"/>
        <dbReference type="ChEBI" id="CHEBI:15378"/>
        <dbReference type="ChEBI" id="CHEBI:57453"/>
        <dbReference type="ChEBI" id="CHEBI:143788"/>
        <dbReference type="ChEBI" id="CHEBI:147286"/>
        <dbReference type="ChEBI" id="CHEBI:195366"/>
        <dbReference type="EC" id="2.1.2.2"/>
    </reaction>
</comment>
<evidence type="ECO:0000256" key="4">
    <source>
        <dbReference type="ARBA" id="ARBA00038440"/>
    </source>
</evidence>
<feature type="binding site" evidence="6">
    <location>
        <position position="108"/>
    </location>
    <ligand>
        <name>(6R)-10-formyltetrahydrofolate</name>
        <dbReference type="ChEBI" id="CHEBI:195366"/>
    </ligand>
</feature>
<evidence type="ECO:0000313" key="8">
    <source>
        <dbReference type="EMBL" id="AEG31364.1"/>
    </source>
</evidence>
<evidence type="ECO:0000313" key="9">
    <source>
        <dbReference type="Proteomes" id="UP000009232"/>
    </source>
</evidence>
<reference evidence="8 9" key="1">
    <citation type="submission" date="2011-05" db="EMBL/GenBank/DDBJ databases">
        <title>Complete sequence of Thioalkalimicrobium cyclicum ALM1.</title>
        <authorList>
            <consortium name="US DOE Joint Genome Institute"/>
            <person name="Lucas S."/>
            <person name="Han J."/>
            <person name="Lapidus A."/>
            <person name="Cheng J.-F."/>
            <person name="Goodwin L."/>
            <person name="Pitluck S."/>
            <person name="Peters L."/>
            <person name="Mikhailova N."/>
            <person name="Davenport K."/>
            <person name="Han C."/>
            <person name="Tapia R."/>
            <person name="Land M."/>
            <person name="Hauser L."/>
            <person name="Kyrpides N."/>
            <person name="Ivanova N."/>
            <person name="Pagani I."/>
            <person name="Kappler U."/>
            <person name="Woyke T."/>
        </authorList>
    </citation>
    <scope>NUCLEOTIDE SEQUENCE [LARGE SCALE GENOMIC DNA]</scope>
    <source>
        <strain evidence="9">DSM 14477 / JCM 11371 / ALM1</strain>
    </source>
</reference>
<evidence type="ECO:0000259" key="7">
    <source>
        <dbReference type="Pfam" id="PF00551"/>
    </source>
</evidence>
<evidence type="ECO:0000256" key="5">
    <source>
        <dbReference type="ARBA" id="ARBA00047664"/>
    </source>
</evidence>